<gene>
    <name evidence="1" type="ORF">B0H17DRAFT_1123646</name>
</gene>
<organism evidence="1 2">
    <name type="scientific">Mycena rosella</name>
    <name type="common">Pink bonnet</name>
    <name type="synonym">Agaricus rosellus</name>
    <dbReference type="NCBI Taxonomy" id="1033263"/>
    <lineage>
        <taxon>Eukaryota</taxon>
        <taxon>Fungi</taxon>
        <taxon>Dikarya</taxon>
        <taxon>Basidiomycota</taxon>
        <taxon>Agaricomycotina</taxon>
        <taxon>Agaricomycetes</taxon>
        <taxon>Agaricomycetidae</taxon>
        <taxon>Agaricales</taxon>
        <taxon>Marasmiineae</taxon>
        <taxon>Mycenaceae</taxon>
        <taxon>Mycena</taxon>
    </lineage>
</organism>
<keyword evidence="2" id="KW-1185">Reference proteome</keyword>
<accession>A0AAD7H2M8</accession>
<dbReference type="EMBL" id="JARKIE010000001">
    <property type="protein sequence ID" value="KAJ7710506.1"/>
    <property type="molecule type" value="Genomic_DNA"/>
</dbReference>
<proteinExistence type="predicted"/>
<dbReference type="AlphaFoldDB" id="A0AAD7H2M8"/>
<comment type="caution">
    <text evidence="1">The sequence shown here is derived from an EMBL/GenBank/DDBJ whole genome shotgun (WGS) entry which is preliminary data.</text>
</comment>
<evidence type="ECO:0000313" key="1">
    <source>
        <dbReference type="EMBL" id="KAJ7710506.1"/>
    </source>
</evidence>
<reference evidence="1" key="1">
    <citation type="submission" date="2023-03" db="EMBL/GenBank/DDBJ databases">
        <title>Massive genome expansion in bonnet fungi (Mycena s.s.) driven by repeated elements and novel gene families across ecological guilds.</title>
        <authorList>
            <consortium name="Lawrence Berkeley National Laboratory"/>
            <person name="Harder C.B."/>
            <person name="Miyauchi S."/>
            <person name="Viragh M."/>
            <person name="Kuo A."/>
            <person name="Thoen E."/>
            <person name="Andreopoulos B."/>
            <person name="Lu D."/>
            <person name="Skrede I."/>
            <person name="Drula E."/>
            <person name="Henrissat B."/>
            <person name="Morin E."/>
            <person name="Kohler A."/>
            <person name="Barry K."/>
            <person name="LaButti K."/>
            <person name="Morin E."/>
            <person name="Salamov A."/>
            <person name="Lipzen A."/>
            <person name="Mereny Z."/>
            <person name="Hegedus B."/>
            <person name="Baldrian P."/>
            <person name="Stursova M."/>
            <person name="Weitz H."/>
            <person name="Taylor A."/>
            <person name="Grigoriev I.V."/>
            <person name="Nagy L.G."/>
            <person name="Martin F."/>
            <person name="Kauserud H."/>
        </authorList>
    </citation>
    <scope>NUCLEOTIDE SEQUENCE</scope>
    <source>
        <strain evidence="1">CBHHK067</strain>
    </source>
</reference>
<evidence type="ECO:0000313" key="2">
    <source>
        <dbReference type="Proteomes" id="UP001221757"/>
    </source>
</evidence>
<sequence>MVHGDGQRTCYYYKPLLFAPKCRLTVSRVVAQGSITQTERRWRTTWWLLNKLGVRASGAGDCRSRGGSGCGAHLARTRLFRLNIVAPTPSIPSPGLNSTYSNSNPRKDTQVLCLSATSESRLRTTFAAAAAELQATNDRRLPTASLHVLAGHTHTRPTPAERKSRTRRLVTPRRRKFQWYMLFYITLDDICGKDFSSSLKFMHPSWGVES</sequence>
<protein>
    <submittedName>
        <fullName evidence="1">Uncharacterized protein</fullName>
    </submittedName>
</protein>
<dbReference type="Proteomes" id="UP001221757">
    <property type="component" value="Unassembled WGS sequence"/>
</dbReference>
<name>A0AAD7H2M8_MYCRO</name>